<feature type="transmembrane region" description="Helical" evidence="6">
    <location>
        <begin position="84"/>
        <end position="105"/>
    </location>
</feature>
<feature type="transmembrane region" description="Helical" evidence="6">
    <location>
        <begin position="150"/>
        <end position="171"/>
    </location>
</feature>
<evidence type="ECO:0000256" key="5">
    <source>
        <dbReference type="ARBA" id="ARBA00023136"/>
    </source>
</evidence>
<feature type="transmembrane region" description="Helical" evidence="6">
    <location>
        <begin position="117"/>
        <end position="138"/>
    </location>
</feature>
<dbReference type="GO" id="GO:0005886">
    <property type="term" value="C:plasma membrane"/>
    <property type="evidence" value="ECO:0007669"/>
    <property type="project" value="UniProtKB-SubCell"/>
</dbReference>
<evidence type="ECO:0000256" key="1">
    <source>
        <dbReference type="ARBA" id="ARBA00004651"/>
    </source>
</evidence>
<keyword evidence="8" id="KW-1185">Reference proteome</keyword>
<dbReference type="InterPro" id="IPR002797">
    <property type="entry name" value="Polysacc_synth"/>
</dbReference>
<accession>A0A8J3Q3N9</accession>
<feature type="transmembrane region" description="Helical" evidence="6">
    <location>
        <begin position="297"/>
        <end position="325"/>
    </location>
</feature>
<proteinExistence type="predicted"/>
<dbReference type="EMBL" id="BONY01000003">
    <property type="protein sequence ID" value="GIH02660.1"/>
    <property type="molecule type" value="Genomic_DNA"/>
</dbReference>
<feature type="transmembrane region" description="Helical" evidence="6">
    <location>
        <begin position="177"/>
        <end position="196"/>
    </location>
</feature>
<dbReference type="AlphaFoldDB" id="A0A8J3Q3N9"/>
<reference evidence="7" key="1">
    <citation type="submission" date="2021-01" db="EMBL/GenBank/DDBJ databases">
        <title>Whole genome shotgun sequence of Rhizocola hellebori NBRC 109834.</title>
        <authorList>
            <person name="Komaki H."/>
            <person name="Tamura T."/>
        </authorList>
    </citation>
    <scope>NUCLEOTIDE SEQUENCE</scope>
    <source>
        <strain evidence="7">NBRC 109834</strain>
    </source>
</reference>
<gene>
    <name evidence="7" type="ORF">Rhe02_07270</name>
</gene>
<name>A0A8J3Q3N9_9ACTN</name>
<evidence type="ECO:0000256" key="4">
    <source>
        <dbReference type="ARBA" id="ARBA00022989"/>
    </source>
</evidence>
<dbReference type="PANTHER" id="PTHR30250:SF11">
    <property type="entry name" value="O-ANTIGEN TRANSPORTER-RELATED"/>
    <property type="match status" value="1"/>
</dbReference>
<comment type="subcellular location">
    <subcellularLocation>
        <location evidence="1">Cell membrane</location>
        <topology evidence="1">Multi-pass membrane protein</topology>
    </subcellularLocation>
</comment>
<feature type="transmembrane region" description="Helical" evidence="6">
    <location>
        <begin position="228"/>
        <end position="250"/>
    </location>
</feature>
<dbReference type="Proteomes" id="UP000612899">
    <property type="component" value="Unassembled WGS sequence"/>
</dbReference>
<evidence type="ECO:0000256" key="2">
    <source>
        <dbReference type="ARBA" id="ARBA00022475"/>
    </source>
</evidence>
<dbReference type="InterPro" id="IPR050833">
    <property type="entry name" value="Poly_Biosynth_Transport"/>
</dbReference>
<feature type="transmembrane region" description="Helical" evidence="6">
    <location>
        <begin position="337"/>
        <end position="358"/>
    </location>
</feature>
<feature type="transmembrane region" description="Helical" evidence="6">
    <location>
        <begin position="41"/>
        <end position="63"/>
    </location>
</feature>
<sequence>MRSVRLAAVNLSFLGLSQIAVTVAAFATQVVLARSLSQHDFGSFMTVLAFVSLTAPIAVYGVNELWLQRFGREGPKAFRWVRRSIGVVTAATALVMLAMVLWGMADLAFPVDAGLKILLVPVVAAQAFIALAISALQLRGAYKAVAALQLAPHLGRIAVVVVTGTVGLTVLHVALGYALIAVVTLTISVLALGPYWRGRVRLEGHSAGPPPPSPPPRYARLFSGANPFMLGSLFYLVGIYFGTVVAGEFLGTREAALFSVPMSILMAIYLIPRVVYQQYFLAKLQRWARNDRGMILLAYRVGTTGMVIAGCVIAVLVAVGGAVGIPRLFGEQYADSVPILLILSVAIPMRFGAASVASLLTTSRQLWRKVAYQGGGALVYLAALAIATPRYGLLGAAAATVVAEFALLVLFWIAVKRYVVSGARLPSWGMIRQHLRKGLSHAR</sequence>
<protein>
    <recommendedName>
        <fullName evidence="9">Polysaccharide biosynthesis protein C-terminal domain-containing protein</fullName>
    </recommendedName>
</protein>
<evidence type="ECO:0000256" key="6">
    <source>
        <dbReference type="SAM" id="Phobius"/>
    </source>
</evidence>
<dbReference type="RefSeq" id="WP_203906598.1">
    <property type="nucleotide sequence ID" value="NZ_BONY01000003.1"/>
</dbReference>
<feature type="transmembrane region" description="Helical" evidence="6">
    <location>
        <begin position="370"/>
        <end position="387"/>
    </location>
</feature>
<evidence type="ECO:0008006" key="9">
    <source>
        <dbReference type="Google" id="ProtNLM"/>
    </source>
</evidence>
<feature type="transmembrane region" description="Helical" evidence="6">
    <location>
        <begin position="393"/>
        <end position="415"/>
    </location>
</feature>
<dbReference type="Pfam" id="PF01943">
    <property type="entry name" value="Polysacc_synt"/>
    <property type="match status" value="1"/>
</dbReference>
<evidence type="ECO:0000256" key="3">
    <source>
        <dbReference type="ARBA" id="ARBA00022692"/>
    </source>
</evidence>
<evidence type="ECO:0000313" key="7">
    <source>
        <dbReference type="EMBL" id="GIH02660.1"/>
    </source>
</evidence>
<keyword evidence="4 6" id="KW-1133">Transmembrane helix</keyword>
<keyword evidence="2" id="KW-1003">Cell membrane</keyword>
<keyword evidence="5 6" id="KW-0472">Membrane</keyword>
<keyword evidence="3 6" id="KW-0812">Transmembrane</keyword>
<evidence type="ECO:0000313" key="8">
    <source>
        <dbReference type="Proteomes" id="UP000612899"/>
    </source>
</evidence>
<dbReference type="PANTHER" id="PTHR30250">
    <property type="entry name" value="PST FAMILY PREDICTED COLANIC ACID TRANSPORTER"/>
    <property type="match status" value="1"/>
</dbReference>
<organism evidence="7 8">
    <name type="scientific">Rhizocola hellebori</name>
    <dbReference type="NCBI Taxonomy" id="1392758"/>
    <lineage>
        <taxon>Bacteria</taxon>
        <taxon>Bacillati</taxon>
        <taxon>Actinomycetota</taxon>
        <taxon>Actinomycetes</taxon>
        <taxon>Micromonosporales</taxon>
        <taxon>Micromonosporaceae</taxon>
        <taxon>Rhizocola</taxon>
    </lineage>
</organism>
<comment type="caution">
    <text evidence="7">The sequence shown here is derived from an EMBL/GenBank/DDBJ whole genome shotgun (WGS) entry which is preliminary data.</text>
</comment>
<feature type="transmembrane region" description="Helical" evidence="6">
    <location>
        <begin position="256"/>
        <end position="276"/>
    </location>
</feature>